<reference evidence="2" key="1">
    <citation type="submission" date="2015-01" db="EMBL/GenBank/DDBJ databases">
        <title>The Genome Sequence of Cryptococcus gattii MMRL2647.</title>
        <authorList>
            <consortium name="The Broad Institute Genomics Platform"/>
            <person name="Cuomo C."/>
            <person name="Litvintseva A."/>
            <person name="Chen Y."/>
            <person name="Heitman J."/>
            <person name="Sun S."/>
            <person name="Springer D."/>
            <person name="Dromer F."/>
            <person name="Young S."/>
            <person name="Zeng Q."/>
            <person name="Gargeya S."/>
            <person name="Abouelleil A."/>
            <person name="Alvarado L."/>
            <person name="Chapman S.B."/>
            <person name="Gainer-Dewar J."/>
            <person name="Goldberg J."/>
            <person name="Griggs A."/>
            <person name="Gujja S."/>
            <person name="Hansen M."/>
            <person name="Howarth C."/>
            <person name="Imamovic A."/>
            <person name="Larimer J."/>
            <person name="Murphy C."/>
            <person name="Naylor J."/>
            <person name="Pearson M."/>
            <person name="Priest M."/>
            <person name="Roberts A."/>
            <person name="Saif S."/>
            <person name="Shea T."/>
            <person name="Sykes S."/>
            <person name="Wortman J."/>
            <person name="Nusbaum C."/>
            <person name="Birren B."/>
        </authorList>
    </citation>
    <scope>NUCLEOTIDE SEQUENCE [LARGE SCALE GENOMIC DNA]</scope>
    <source>
        <strain evidence="2">IND107</strain>
    </source>
</reference>
<gene>
    <name evidence="1" type="ORF">I308_101685</name>
</gene>
<dbReference type="Proteomes" id="UP000054399">
    <property type="component" value="Unassembled WGS sequence"/>
</dbReference>
<organism evidence="1 2">
    <name type="scientific">Cryptococcus tetragattii IND107</name>
    <dbReference type="NCBI Taxonomy" id="1296105"/>
    <lineage>
        <taxon>Eukaryota</taxon>
        <taxon>Fungi</taxon>
        <taxon>Dikarya</taxon>
        <taxon>Basidiomycota</taxon>
        <taxon>Agaricomycotina</taxon>
        <taxon>Tremellomycetes</taxon>
        <taxon>Tremellales</taxon>
        <taxon>Cryptococcaceae</taxon>
        <taxon>Cryptococcus</taxon>
        <taxon>Cryptococcus gattii species complex</taxon>
    </lineage>
</organism>
<dbReference type="RefSeq" id="XP_066615016.1">
    <property type="nucleotide sequence ID" value="XM_066756239.1"/>
</dbReference>
<reference evidence="1 2" key="2">
    <citation type="submission" date="2024-01" db="EMBL/GenBank/DDBJ databases">
        <title>Comparative genomics of Cryptococcus and Kwoniella reveals pathogenesis evolution and contrasting modes of karyotype evolution via chromosome fusion or intercentromeric recombination.</title>
        <authorList>
            <person name="Coelho M.A."/>
            <person name="David-Palma M."/>
            <person name="Shea T."/>
            <person name="Bowers K."/>
            <person name="Mcginley-Smith S."/>
            <person name="Mohammad A.W."/>
            <person name="Gnirke A."/>
            <person name="Yurkov A.M."/>
            <person name="Nowrousian M."/>
            <person name="Sun S."/>
            <person name="Cuomo C.A."/>
            <person name="Heitman J."/>
        </authorList>
    </citation>
    <scope>NUCLEOTIDE SEQUENCE [LARGE SCALE GENOMIC DNA]</scope>
    <source>
        <strain evidence="1 2">IND107</strain>
    </source>
</reference>
<protein>
    <recommendedName>
        <fullName evidence="3">Fumarylacetoacetase-like C-terminal domain-containing protein</fullName>
    </recommendedName>
</protein>
<proteinExistence type="predicted"/>
<dbReference type="Gene3D" id="3.90.850.10">
    <property type="entry name" value="Fumarylacetoacetase-like, C-terminal domain"/>
    <property type="match status" value="1"/>
</dbReference>
<dbReference type="EMBL" id="ATAM02000003">
    <property type="protein sequence ID" value="KAL0252296.1"/>
    <property type="molecule type" value="Genomic_DNA"/>
</dbReference>
<name>A0ABR3BV86_9TREE</name>
<keyword evidence="2" id="KW-1185">Reference proteome</keyword>
<accession>A0ABR3BV86</accession>
<evidence type="ECO:0000313" key="1">
    <source>
        <dbReference type="EMBL" id="KAL0252296.1"/>
    </source>
</evidence>
<dbReference type="InterPro" id="IPR036663">
    <property type="entry name" value="Fumarylacetoacetase_C_sf"/>
</dbReference>
<comment type="caution">
    <text evidence="1">The sequence shown here is derived from an EMBL/GenBank/DDBJ whole genome shotgun (WGS) entry which is preliminary data.</text>
</comment>
<dbReference type="GeneID" id="91988543"/>
<sequence>MPFFDKLMTRRGSTDSQMKFVSYRSRLHPQGIIGLVDSTEQFVTPLRFPDNTPVRTMQQLVEEWDATHRHLLHGAPMESLDIVEILAPLRGKDVICVGKNYREHAEEFHNSGLTIVITKLNPTFL</sequence>
<evidence type="ECO:0008006" key="3">
    <source>
        <dbReference type="Google" id="ProtNLM"/>
    </source>
</evidence>
<evidence type="ECO:0000313" key="2">
    <source>
        <dbReference type="Proteomes" id="UP000054399"/>
    </source>
</evidence>